<protein>
    <recommendedName>
        <fullName evidence="4">Filamentous hemagglutinin</fullName>
    </recommendedName>
</protein>
<dbReference type="Proteomes" id="UP000185860">
    <property type="component" value="Unassembled WGS sequence"/>
</dbReference>
<dbReference type="EMBL" id="MRCE01000008">
    <property type="protein sequence ID" value="OKH38449.1"/>
    <property type="molecule type" value="Genomic_DNA"/>
</dbReference>
<proteinExistence type="predicted"/>
<evidence type="ECO:0000313" key="3">
    <source>
        <dbReference type="Proteomes" id="UP000185860"/>
    </source>
</evidence>
<name>A0A1U7IMC5_9CYAN</name>
<reference evidence="2 3" key="1">
    <citation type="submission" date="2016-11" db="EMBL/GenBank/DDBJ databases">
        <title>Draft Genome Sequences of Nine Cyanobacterial Strains from Diverse Habitats.</title>
        <authorList>
            <person name="Zhu T."/>
            <person name="Hou S."/>
            <person name="Lu X."/>
            <person name="Hess W.R."/>
        </authorList>
    </citation>
    <scope>NUCLEOTIDE SEQUENCE [LARGE SCALE GENOMIC DNA]</scope>
    <source>
        <strain evidence="2 3">IAM M-71</strain>
    </source>
</reference>
<feature type="signal peptide" evidence="1">
    <location>
        <begin position="1"/>
        <end position="24"/>
    </location>
</feature>
<evidence type="ECO:0000256" key="1">
    <source>
        <dbReference type="SAM" id="SignalP"/>
    </source>
</evidence>
<evidence type="ECO:0000313" key="2">
    <source>
        <dbReference type="EMBL" id="OKH38449.1"/>
    </source>
</evidence>
<sequence length="121" mass="13462">MCKKIVILTTIGITLNSFIFPSYAQTEPSNRRNTEQSQDGELLACTARKDDKNPRLGGWQELIGRPRAEVERNAYETGGLFTTISPSQATIVTKTGEIINISYGQQDQVIRGICRSRKGEN</sequence>
<dbReference type="RefSeq" id="WP_073593412.1">
    <property type="nucleotide sequence ID" value="NZ_MRCE01000008.1"/>
</dbReference>
<gene>
    <name evidence="2" type="ORF">NIES2119_10500</name>
</gene>
<evidence type="ECO:0008006" key="4">
    <source>
        <dbReference type="Google" id="ProtNLM"/>
    </source>
</evidence>
<keyword evidence="1" id="KW-0732">Signal</keyword>
<accession>A0A1U7IMC5</accession>
<organism evidence="2 3">
    <name type="scientific">[Phormidium ambiguum] IAM M-71</name>
    <dbReference type="NCBI Taxonomy" id="454136"/>
    <lineage>
        <taxon>Bacteria</taxon>
        <taxon>Bacillati</taxon>
        <taxon>Cyanobacteriota</taxon>
        <taxon>Cyanophyceae</taxon>
        <taxon>Oscillatoriophycideae</taxon>
        <taxon>Aerosakkonematales</taxon>
        <taxon>Aerosakkonemataceae</taxon>
        <taxon>Floridanema</taxon>
    </lineage>
</organism>
<comment type="caution">
    <text evidence="2">The sequence shown here is derived from an EMBL/GenBank/DDBJ whole genome shotgun (WGS) entry which is preliminary data.</text>
</comment>
<feature type="chain" id="PRO_5012437085" description="Filamentous hemagglutinin" evidence="1">
    <location>
        <begin position="25"/>
        <end position="121"/>
    </location>
</feature>
<dbReference type="AlphaFoldDB" id="A0A1U7IMC5"/>